<organism evidence="6 7">
    <name type="scientific">Xenorhabdus stockiae</name>
    <dbReference type="NCBI Taxonomy" id="351614"/>
    <lineage>
        <taxon>Bacteria</taxon>
        <taxon>Pseudomonadati</taxon>
        <taxon>Pseudomonadota</taxon>
        <taxon>Gammaproteobacteria</taxon>
        <taxon>Enterobacterales</taxon>
        <taxon>Morganellaceae</taxon>
        <taxon>Xenorhabdus</taxon>
    </lineage>
</organism>
<evidence type="ECO:0000259" key="5">
    <source>
        <dbReference type="Pfam" id="PF24801"/>
    </source>
</evidence>
<dbReference type="PANTHER" id="PTHR36251:SF2">
    <property type="entry name" value="GIFSY-2 PROPHAGE HOST SPECIFICITY PROTEIN J, PHAGE LAMBDA"/>
    <property type="match status" value="1"/>
</dbReference>
<dbReference type="Pfam" id="PF13550">
    <property type="entry name" value="Phage-tail_3"/>
    <property type="match status" value="1"/>
</dbReference>
<dbReference type="RefSeq" id="WP_099125771.1">
    <property type="nucleotide sequence ID" value="NZ_CAWNRH010000111.1"/>
</dbReference>
<accession>A0A2D0KL20</accession>
<name>A0A2D0KL20_9GAMM</name>
<dbReference type="PANTHER" id="PTHR36251">
    <property type="entry name" value="FELS-1 PROPHAGE HOST SPECIFICITY PROTEIN-RELATED"/>
    <property type="match status" value="1"/>
</dbReference>
<evidence type="ECO:0000259" key="4">
    <source>
        <dbReference type="Pfam" id="PF24489"/>
    </source>
</evidence>
<reference evidence="6 7" key="1">
    <citation type="journal article" date="2017" name="Nat. Microbiol.">
        <title>Natural product diversity associated with the nematode symbionts Photorhabdus and Xenorhabdus.</title>
        <authorList>
            <person name="Tobias N.J."/>
            <person name="Wolff H."/>
            <person name="Djahanschiri B."/>
            <person name="Grundmann F."/>
            <person name="Kronenwerth M."/>
            <person name="Shi Y.M."/>
            <person name="Simonyi S."/>
            <person name="Grun P."/>
            <person name="Shapiro-Ilan D."/>
            <person name="Pidot S.J."/>
            <person name="Stinear T.P."/>
            <person name="Ebersberger I."/>
            <person name="Bode H.B."/>
        </authorList>
    </citation>
    <scope>NUCLEOTIDE SEQUENCE [LARGE SCALE GENOMIC DNA]</scope>
    <source>
        <strain evidence="6 7">DSM 17904</strain>
    </source>
</reference>
<comment type="caution">
    <text evidence="6">The sequence shown here is derived from an EMBL/GenBank/DDBJ whole genome shotgun (WGS) entry which is preliminary data.</text>
</comment>
<dbReference type="InterPro" id="IPR032876">
    <property type="entry name" value="J_dom"/>
</dbReference>
<evidence type="ECO:0000313" key="6">
    <source>
        <dbReference type="EMBL" id="PHM64133.1"/>
    </source>
</evidence>
<dbReference type="Proteomes" id="UP000222366">
    <property type="component" value="Unassembled WGS sequence"/>
</dbReference>
<dbReference type="InterPro" id="IPR053171">
    <property type="entry name" value="Viral_Tip_Attach_Protein"/>
</dbReference>
<dbReference type="Pfam" id="PF24801">
    <property type="entry name" value="FNIII-A_GpJ"/>
    <property type="match status" value="1"/>
</dbReference>
<dbReference type="InterPro" id="IPR057587">
    <property type="entry name" value="GpJ_Ig_second"/>
</dbReference>
<evidence type="ECO:0000259" key="3">
    <source>
        <dbReference type="Pfam" id="PF24421"/>
    </source>
</evidence>
<evidence type="ECO:0000313" key="7">
    <source>
        <dbReference type="Proteomes" id="UP000222366"/>
    </source>
</evidence>
<feature type="domain" description="Tip attachment protein J Fn3-1" evidence="3">
    <location>
        <begin position="604"/>
        <end position="702"/>
    </location>
</feature>
<dbReference type="InterPro" id="IPR055383">
    <property type="entry name" value="FN3-1_GpJ"/>
</dbReference>
<dbReference type="Pfam" id="PF24489">
    <property type="entry name" value="Ig_J_second"/>
    <property type="match status" value="1"/>
</dbReference>
<feature type="domain" description="Tip attachment protein J HDII-ins2" evidence="5">
    <location>
        <begin position="84"/>
        <end position="209"/>
    </location>
</feature>
<evidence type="ECO:0000259" key="1">
    <source>
        <dbReference type="Pfam" id="PF09327"/>
    </source>
</evidence>
<gene>
    <name evidence="6" type="ORF">Xsto_03330</name>
</gene>
<feature type="domain" description="Tip attachment protein J" evidence="2">
    <location>
        <begin position="331"/>
        <end position="480"/>
    </location>
</feature>
<feature type="domain" description="Tip attachment protein J central straight fiber" evidence="1">
    <location>
        <begin position="1209"/>
        <end position="1345"/>
    </location>
</feature>
<sequence>MAKGGGKGSTPKLLDDNLKNKQFLNIVDLISEGQIEGPVGGLQGFRINGTPVVDKSGNPNIHGVTVQWRAGTQSQEPLSEYPFVESEIPVSVEVKKDMPILRSVSNRDVDRIRFTVGVSQLVKTDDKGNQENSSVQLSIDVNDGSGWYNAKFVHIGPAKISGQYLESHTIDAPKKKPFQIRVSRLTEDSKSDRLRNGTVWASYTEITDTLMSYPNSAVVGMRIDRSLFADTPKRTYHIKGMIVQVPDNYFPDTREYKGVWTGRFKPAYTNNPAWIFYDLVTNTRYGIGKLMGSFGCDKFALYAIAQYCDQLVPDGFGGMEPRFTCNAYIANQRKARDVLDDLASVFRGMQVWNGLQLTCFQDRPTDPVWTFTNANVVEGKFNYSAAAKKARHTIIEVTWVNPENGWKEERELIQDDALVDRLGLNVKKVTAFGCTSRGQAHRVGRWIIETEKLETDSVTFSTGREGINCIPGDIVEIADNTFAAARIGGRVLAFSGKKVRLDAPAEFASGESGYFSYMGNEGTFVRVEIESVSGDVVTLKDVPAGLRQWGVFSIAKRSLITRLFRIMSIAEDTKTGHYNFTCIQHEPQKEAVVENGVDFQGTPATQNVIRIPNIERLSMAYIQDSTQVQARAMWATTTFNRKITFDVALYRDNKVVSHGNTQELEYYFSGLDAGVYTVGVRARDDSGMLGDEAKVPMVIGAPAAPSVITIEPGFFELKAIPYISAPKTLDTQFEFWFSDRPIPDINEIETKADFLGIAKFWTKGRLKAGTAYWFYVRSVNEFGKSHFVEAQGKPDDRAKEILDITGKQFLSSESGKRLAEKIDLNGEKTTELEQRARELGNKALNLEQQIGEVAEGVMTNTHFSTQISHNLQEESRNRKADITRLEQVQADDSAAHARFQAQISADVADNRAAVLDVKESQATQEKAIAKAVNQVKASLKTTDDNLADISGRVTQNTDAIAMVSEVQAKFEQTTQAQFAAQRSDISKIEKTVTDAESAMSEALMQTSAQFNSLSEQQLESVARIVQVEKAVTTETTARAEMGHQINTRLGEAESAIVDVKKSQTEIDKALAESQTQLRAEIQTGDKQLQAGIDQQAQQLSAIYSTFNEQKTAIADLEHASATLQQTQQSQYETQQSQITHLNETLNNQERSQAESALQLAAQASESAGEQRQIRAEISRVDKARADDRQAFALSIDTLTAKVGDNTAVLEEKATAVFDIDGNGHAIKDIRAGVKYKGQFYQAGMVIGAEVKNGKVETHFGVRANQFTVVNPTNGKLESVFMIKDGQVFIKEAFLGTAVIDGAKINDASITMAKIADGLRSDNWPHDGWNLPKNGAFEMKGSSGGVRIALDNTGLAVFDGNGVLRVKVGEI</sequence>
<evidence type="ECO:0000259" key="2">
    <source>
        <dbReference type="Pfam" id="PF13550"/>
    </source>
</evidence>
<proteinExistence type="predicted"/>
<keyword evidence="7" id="KW-1185">Reference proteome</keyword>
<dbReference type="InterPro" id="IPR015406">
    <property type="entry name" value="GpJ_CSF"/>
</dbReference>
<feature type="domain" description="Tip attachment protein J second Ig-like" evidence="4">
    <location>
        <begin position="704"/>
        <end position="804"/>
    </location>
</feature>
<dbReference type="EMBL" id="NJAJ01000036">
    <property type="protein sequence ID" value="PHM64133.1"/>
    <property type="molecule type" value="Genomic_DNA"/>
</dbReference>
<dbReference type="Pfam" id="PF09327">
    <property type="entry name" value="Phage_Tail_Tip"/>
    <property type="match status" value="1"/>
</dbReference>
<protein>
    <submittedName>
        <fullName evidence="6">Host specificity protein J</fullName>
    </submittedName>
</protein>
<dbReference type="Pfam" id="PF24421">
    <property type="entry name" value="Ig_J"/>
    <property type="match status" value="1"/>
</dbReference>
<dbReference type="InterPro" id="IPR055385">
    <property type="entry name" value="GpJ_HDII-ins2"/>
</dbReference>